<gene>
    <name evidence="1" type="ORF">JETT_1947</name>
</gene>
<sequence length="38" mass="4269">MHPLKGRSERSIYAANVAFDPYGQPAYVKTTQTIIWTG</sequence>
<dbReference type="EMBL" id="SULG01000036">
    <property type="protein sequence ID" value="TLD41792.1"/>
    <property type="molecule type" value="Genomic_DNA"/>
</dbReference>
<comment type="caution">
    <text evidence="1">The sequence shown here is derived from an EMBL/GenBank/DDBJ whole genome shotgun (WGS) entry which is preliminary data.</text>
</comment>
<proteinExistence type="predicted"/>
<dbReference type="Proteomes" id="UP000319783">
    <property type="component" value="Unassembled WGS sequence"/>
</dbReference>
<accession>A0A533QAW1</accession>
<reference evidence="1 2" key="1">
    <citation type="submission" date="2019-04" db="EMBL/GenBank/DDBJ databases">
        <title>Genome of a novel bacterium Candidatus Jettenia ecosi reconstructed from metagenome of an anammox bioreactor.</title>
        <authorList>
            <person name="Mardanov A.V."/>
            <person name="Beletsky A.V."/>
            <person name="Ravin N.V."/>
            <person name="Botchkova E.A."/>
            <person name="Litti Y.V."/>
            <person name="Nozhevnikova A.N."/>
        </authorList>
    </citation>
    <scope>NUCLEOTIDE SEQUENCE [LARGE SCALE GENOMIC DNA]</scope>
    <source>
        <strain evidence="1">J2</strain>
    </source>
</reference>
<organism evidence="1 2">
    <name type="scientific">Candidatus Jettenia ecosi</name>
    <dbReference type="NCBI Taxonomy" id="2494326"/>
    <lineage>
        <taxon>Bacteria</taxon>
        <taxon>Pseudomonadati</taxon>
        <taxon>Planctomycetota</taxon>
        <taxon>Candidatus Brocadiia</taxon>
        <taxon>Candidatus Brocadiales</taxon>
        <taxon>Candidatus Brocadiaceae</taxon>
        <taxon>Candidatus Jettenia</taxon>
    </lineage>
</organism>
<evidence type="ECO:0000313" key="1">
    <source>
        <dbReference type="EMBL" id="TLD41792.1"/>
    </source>
</evidence>
<dbReference type="AlphaFoldDB" id="A0A533QAW1"/>
<protein>
    <submittedName>
        <fullName evidence="1">Uncharacterized protein</fullName>
    </submittedName>
</protein>
<name>A0A533QAW1_9BACT</name>
<evidence type="ECO:0000313" key="2">
    <source>
        <dbReference type="Proteomes" id="UP000319783"/>
    </source>
</evidence>